<sequence>MSIKTIMIWSKYNYYFESYDGNRQNIKVIPKDLENMPRNRDVDIHLGGDIPRVVRRDQNADELLARIRCYVSLLESEVVKIATMGLGFDMRRKLLNMHIPDLAHLAKRVHQVEILRKEKKSLKVRKS</sequence>
<name>A0A445BS89_ARAHY</name>
<proteinExistence type="predicted"/>
<evidence type="ECO:0000313" key="1">
    <source>
        <dbReference type="EMBL" id="RYR41564.1"/>
    </source>
</evidence>
<comment type="caution">
    <text evidence="1">The sequence shown here is derived from an EMBL/GenBank/DDBJ whole genome shotgun (WGS) entry which is preliminary data.</text>
</comment>
<organism evidence="1 2">
    <name type="scientific">Arachis hypogaea</name>
    <name type="common">Peanut</name>
    <dbReference type="NCBI Taxonomy" id="3818"/>
    <lineage>
        <taxon>Eukaryota</taxon>
        <taxon>Viridiplantae</taxon>
        <taxon>Streptophyta</taxon>
        <taxon>Embryophyta</taxon>
        <taxon>Tracheophyta</taxon>
        <taxon>Spermatophyta</taxon>
        <taxon>Magnoliopsida</taxon>
        <taxon>eudicotyledons</taxon>
        <taxon>Gunneridae</taxon>
        <taxon>Pentapetalae</taxon>
        <taxon>rosids</taxon>
        <taxon>fabids</taxon>
        <taxon>Fabales</taxon>
        <taxon>Fabaceae</taxon>
        <taxon>Papilionoideae</taxon>
        <taxon>50 kb inversion clade</taxon>
        <taxon>dalbergioids sensu lato</taxon>
        <taxon>Dalbergieae</taxon>
        <taxon>Pterocarpus clade</taxon>
        <taxon>Arachis</taxon>
    </lineage>
</organism>
<reference evidence="1 2" key="1">
    <citation type="submission" date="2019-01" db="EMBL/GenBank/DDBJ databases">
        <title>Sequencing of cultivated peanut Arachis hypogaea provides insights into genome evolution and oil improvement.</title>
        <authorList>
            <person name="Chen X."/>
        </authorList>
    </citation>
    <scope>NUCLEOTIDE SEQUENCE [LARGE SCALE GENOMIC DNA]</scope>
    <source>
        <strain evidence="2">cv. Fuhuasheng</strain>
        <tissue evidence="1">Leaves</tissue>
    </source>
</reference>
<protein>
    <submittedName>
        <fullName evidence="1">Uncharacterized protein</fullName>
    </submittedName>
</protein>
<keyword evidence="2" id="KW-1185">Reference proteome</keyword>
<dbReference type="AlphaFoldDB" id="A0A445BS89"/>
<dbReference type="Proteomes" id="UP000289738">
    <property type="component" value="Chromosome A08"/>
</dbReference>
<gene>
    <name evidence="1" type="ORF">Ahy_A08g037970</name>
</gene>
<evidence type="ECO:0000313" key="2">
    <source>
        <dbReference type="Proteomes" id="UP000289738"/>
    </source>
</evidence>
<dbReference type="EMBL" id="SDMP01000008">
    <property type="protein sequence ID" value="RYR41564.1"/>
    <property type="molecule type" value="Genomic_DNA"/>
</dbReference>
<accession>A0A445BS89</accession>